<dbReference type="RefSeq" id="WP_163941143.1">
    <property type="nucleotide sequence ID" value="NZ_JAAFZH010000001.1"/>
</dbReference>
<dbReference type="PROSITE" id="PS51257">
    <property type="entry name" value="PROKAR_LIPOPROTEIN"/>
    <property type="match status" value="1"/>
</dbReference>
<dbReference type="Proteomes" id="UP000474175">
    <property type="component" value="Unassembled WGS sequence"/>
</dbReference>
<protein>
    <recommendedName>
        <fullName evidence="3">DUF4595 domain-containing protein</fullName>
    </recommendedName>
</protein>
<accession>A0A6L9L509</accession>
<dbReference type="AlphaFoldDB" id="A0A6L9L509"/>
<name>A0A6L9L509_9BACT</name>
<evidence type="ECO:0000313" key="2">
    <source>
        <dbReference type="Proteomes" id="UP000474175"/>
    </source>
</evidence>
<dbReference type="EMBL" id="JAAFZH010000001">
    <property type="protein sequence ID" value="NDU93328.1"/>
    <property type="molecule type" value="Genomic_DNA"/>
</dbReference>
<organism evidence="1 2">
    <name type="scientific">Spirosoma terrae</name>
    <dbReference type="NCBI Taxonomy" id="1968276"/>
    <lineage>
        <taxon>Bacteria</taxon>
        <taxon>Pseudomonadati</taxon>
        <taxon>Bacteroidota</taxon>
        <taxon>Cytophagia</taxon>
        <taxon>Cytophagales</taxon>
        <taxon>Cytophagaceae</taxon>
        <taxon>Spirosoma</taxon>
    </lineage>
</organism>
<evidence type="ECO:0008006" key="3">
    <source>
        <dbReference type="Google" id="ProtNLM"/>
    </source>
</evidence>
<evidence type="ECO:0000313" key="1">
    <source>
        <dbReference type="EMBL" id="NDU93328.1"/>
    </source>
</evidence>
<keyword evidence="2" id="KW-1185">Reference proteome</keyword>
<gene>
    <name evidence="1" type="ORF">GK108_00430</name>
</gene>
<sequence>MKTTVLLVISSAILTACSSPENTITPASSGSQTSSLVESGKSEVSKLSPIIQITNYYATSNGETRVTLNGSQLTISWQLKNTYEYDSQNRLTRQTTTARNNSNWWEELSYQYTPDLTQRYRNSENKDMLNILLLNERGYIKGNEGPDEYVYNEDGYLIRYRGNNQQDTYTIKDGNVVARETVFNSGSVQRNTYEYDLTKPGLPSPLTFRGQQSKNLLTKQTLVTTDTKSSASDTNVFVYSYDTDKQGRPIREFVIANTEPSPRSIREFIYQ</sequence>
<reference evidence="1 2" key="1">
    <citation type="submission" date="2020-02" db="EMBL/GenBank/DDBJ databases">
        <title>Draft genome sequence of two Spirosoma agri KCTC 52727 and Spirosoma terrae KCTC 52035.</title>
        <authorList>
            <person name="Rojas J."/>
            <person name="Ambika Manirajan B."/>
            <person name="Suarez C."/>
            <person name="Ratering S."/>
            <person name="Schnell S."/>
        </authorList>
    </citation>
    <scope>NUCLEOTIDE SEQUENCE [LARGE SCALE GENOMIC DNA]</scope>
    <source>
        <strain evidence="1 2">KCTC 52035</strain>
    </source>
</reference>
<proteinExistence type="predicted"/>
<comment type="caution">
    <text evidence="1">The sequence shown here is derived from an EMBL/GenBank/DDBJ whole genome shotgun (WGS) entry which is preliminary data.</text>
</comment>